<dbReference type="Pfam" id="PF07835">
    <property type="entry name" value="COX4_pro_2"/>
    <property type="match status" value="1"/>
</dbReference>
<dbReference type="RefSeq" id="WP_090213133.1">
    <property type="nucleotide sequence ID" value="NZ_FOYO01000001.1"/>
</dbReference>
<keyword evidence="1" id="KW-0472">Membrane</keyword>
<evidence type="ECO:0000256" key="1">
    <source>
        <dbReference type="SAM" id="Phobius"/>
    </source>
</evidence>
<sequence length="44" mass="4938">MAEHEHGSMDIKDHEKTFEGFVKFTTYSVIGIIVFLVLLALVNG</sequence>
<evidence type="ECO:0000259" key="2">
    <source>
        <dbReference type="Pfam" id="PF07835"/>
    </source>
</evidence>
<dbReference type="SUPFAM" id="SSF81469">
    <property type="entry name" value="Bacterial aa3 type cytochrome c oxidase subunit IV"/>
    <property type="match status" value="1"/>
</dbReference>
<dbReference type="Proteomes" id="UP000199658">
    <property type="component" value="Unassembled WGS sequence"/>
</dbReference>
<dbReference type="EMBL" id="FOYO01000001">
    <property type="protein sequence ID" value="SFR37589.1"/>
    <property type="molecule type" value="Genomic_DNA"/>
</dbReference>
<keyword evidence="4" id="KW-1185">Reference proteome</keyword>
<dbReference type="OrthoDB" id="7691500at2"/>
<name>A0A1I6G5Y3_9RHOB</name>
<dbReference type="InterPro" id="IPR012422">
    <property type="entry name" value="Cyt_c_oxidase_su4_bac-aa3"/>
</dbReference>
<keyword evidence="1" id="KW-1133">Transmembrane helix</keyword>
<reference evidence="4" key="1">
    <citation type="submission" date="2016-10" db="EMBL/GenBank/DDBJ databases">
        <authorList>
            <person name="Varghese N."/>
            <person name="Submissions S."/>
        </authorList>
    </citation>
    <scope>NUCLEOTIDE SEQUENCE [LARGE SCALE GENOMIC DNA]</scope>
    <source>
        <strain evidence="4">DSM 26921</strain>
    </source>
</reference>
<keyword evidence="1" id="KW-0812">Transmembrane</keyword>
<feature type="transmembrane region" description="Helical" evidence="1">
    <location>
        <begin position="21"/>
        <end position="42"/>
    </location>
</feature>
<dbReference type="InterPro" id="IPR036596">
    <property type="entry name" value="Cyt-C_aa3_sf"/>
</dbReference>
<dbReference type="STRING" id="670154.SAMN04488002_0948"/>
<dbReference type="Gene3D" id="1.20.5.160">
    <property type="entry name" value="Bacterial aa3 type cytochrome c oxidase subunit IV"/>
    <property type="match status" value="1"/>
</dbReference>
<accession>A0A1I6G5Y3</accession>
<feature type="domain" description="Cytochrome c oxidase subunit IV bacterial aa3 type" evidence="2">
    <location>
        <begin position="4"/>
        <end position="43"/>
    </location>
</feature>
<organism evidence="3 4">
    <name type="scientific">Litoreibacter janthinus</name>
    <dbReference type="NCBI Taxonomy" id="670154"/>
    <lineage>
        <taxon>Bacteria</taxon>
        <taxon>Pseudomonadati</taxon>
        <taxon>Pseudomonadota</taxon>
        <taxon>Alphaproteobacteria</taxon>
        <taxon>Rhodobacterales</taxon>
        <taxon>Roseobacteraceae</taxon>
        <taxon>Litoreibacter</taxon>
    </lineage>
</organism>
<proteinExistence type="predicted"/>
<gene>
    <name evidence="3" type="ORF">SAMN04488002_0948</name>
</gene>
<evidence type="ECO:0000313" key="4">
    <source>
        <dbReference type="Proteomes" id="UP000199658"/>
    </source>
</evidence>
<dbReference type="AlphaFoldDB" id="A0A1I6G5Y3"/>
<evidence type="ECO:0000313" key="3">
    <source>
        <dbReference type="EMBL" id="SFR37589.1"/>
    </source>
</evidence>
<protein>
    <submittedName>
        <fullName evidence="3">Aa3 type cytochrome c oxidase subunit IV</fullName>
    </submittedName>
</protein>